<reference evidence="3" key="1">
    <citation type="journal article" date="2014" name="Int. J. Syst. Evol. Microbiol.">
        <title>Complete genome sequence of Corynebacterium casei LMG S-19264T (=DSM 44701T), isolated from a smear-ripened cheese.</title>
        <authorList>
            <consortium name="US DOE Joint Genome Institute (JGI-PGF)"/>
            <person name="Walter F."/>
            <person name="Albersmeier A."/>
            <person name="Kalinowski J."/>
            <person name="Ruckert C."/>
        </authorList>
    </citation>
    <scope>NUCLEOTIDE SEQUENCE</scope>
    <source>
        <strain evidence="3">JCM 4369</strain>
    </source>
</reference>
<keyword evidence="2" id="KW-0812">Transmembrane</keyword>
<evidence type="ECO:0008006" key="5">
    <source>
        <dbReference type="Google" id="ProtNLM"/>
    </source>
</evidence>
<feature type="transmembrane region" description="Helical" evidence="2">
    <location>
        <begin position="134"/>
        <end position="154"/>
    </location>
</feature>
<dbReference type="Proteomes" id="UP000618795">
    <property type="component" value="Unassembled WGS sequence"/>
</dbReference>
<evidence type="ECO:0000256" key="1">
    <source>
        <dbReference type="SAM" id="MobiDB-lite"/>
    </source>
</evidence>
<comment type="caution">
    <text evidence="3">The sequence shown here is derived from an EMBL/GenBank/DDBJ whole genome shotgun (WGS) entry which is preliminary data.</text>
</comment>
<feature type="region of interest" description="Disordered" evidence="1">
    <location>
        <begin position="487"/>
        <end position="522"/>
    </location>
</feature>
<name>A0A918IKJ7_9ACTN</name>
<feature type="compositionally biased region" description="Basic and acidic residues" evidence="1">
    <location>
        <begin position="1"/>
        <end position="11"/>
    </location>
</feature>
<feature type="transmembrane region" description="Helical" evidence="2">
    <location>
        <begin position="205"/>
        <end position="228"/>
    </location>
</feature>
<organism evidence="3 4">
    <name type="scientific">Streptomyces filipinensis</name>
    <dbReference type="NCBI Taxonomy" id="66887"/>
    <lineage>
        <taxon>Bacteria</taxon>
        <taxon>Bacillati</taxon>
        <taxon>Actinomycetota</taxon>
        <taxon>Actinomycetes</taxon>
        <taxon>Kitasatosporales</taxon>
        <taxon>Streptomycetaceae</taxon>
        <taxon>Streptomyces</taxon>
    </lineage>
</organism>
<evidence type="ECO:0000256" key="2">
    <source>
        <dbReference type="SAM" id="Phobius"/>
    </source>
</evidence>
<proteinExistence type="predicted"/>
<accession>A0A918IKJ7</accession>
<feature type="compositionally biased region" description="Low complexity" evidence="1">
    <location>
        <begin position="81"/>
        <end position="91"/>
    </location>
</feature>
<protein>
    <recommendedName>
        <fullName evidence="5">DUF2637 domain-containing protein</fullName>
    </recommendedName>
</protein>
<keyword evidence="2" id="KW-1133">Transmembrane helix</keyword>
<feature type="compositionally biased region" description="Basic and acidic residues" evidence="1">
    <location>
        <begin position="490"/>
        <end position="522"/>
    </location>
</feature>
<dbReference type="InterPro" id="IPR021235">
    <property type="entry name" value="DUF2637"/>
</dbReference>
<feature type="region of interest" description="Disordered" evidence="1">
    <location>
        <begin position="1"/>
        <end position="108"/>
    </location>
</feature>
<sequence length="630" mass="66226">MTTHHTLHDLTRPPVPLAPVVPDTAPVGRAGAPAPHPAGEDAGMETTLTHGQTTGQGEAVAPAAPATAGAAPGPRPPAPVRPEGTPAAPRLGGQGRPGVPGQGVSTAGATASVDPATVATPQAGSAVPRRIARLLAVAALAGMIPVTIIGFAASYSTLAAMAEAAGFAPWLAPWIPVGIDGAIIGFLALDLYLTGRRIPWPLLRFGAHAMTAATVIINASAGTVLKTAAEDTVVAGPVRMLWHALMPVLFVVGVEGARRLIVHAAQLEDGTASDRVPLHRWVLSPVRTARLYRRMRLAVVRSYPEMVEREQALEGYRVWLTQELDGDLSQASEVQLLPMTMAPRGYTVEQALALPAKWRAEAEERKRAEAERKRAEAERVRLQKKADRLAALDDDADITVAEHERATRTGRAAAEAEAARAEAEAAAAAAKAVAEHRRTAAERLAEAEAEALESERAAAARRKAAEDIAAAERADAEAEKQCAEAARATAEVERQTASAARERAAAKRADADKAAAESERAESERAAAAARYEASMIEARAQQAEDYARLSTRERSERLVARMLLVAGVTPQTAERQIDAVPLSTVMEALGVKQSAASDIRKAAAVLLEAGYRPNALETALDAAWDGSQS</sequence>
<dbReference type="EMBL" id="BMTD01000050">
    <property type="protein sequence ID" value="GGV31025.1"/>
    <property type="molecule type" value="Genomic_DNA"/>
</dbReference>
<dbReference type="AlphaFoldDB" id="A0A918IKJ7"/>
<feature type="transmembrane region" description="Helical" evidence="2">
    <location>
        <begin position="174"/>
        <end position="193"/>
    </location>
</feature>
<keyword evidence="4" id="KW-1185">Reference proteome</keyword>
<evidence type="ECO:0000313" key="4">
    <source>
        <dbReference type="Proteomes" id="UP000618795"/>
    </source>
</evidence>
<evidence type="ECO:0000313" key="3">
    <source>
        <dbReference type="EMBL" id="GGV31025.1"/>
    </source>
</evidence>
<reference evidence="3" key="2">
    <citation type="submission" date="2020-09" db="EMBL/GenBank/DDBJ databases">
        <authorList>
            <person name="Sun Q."/>
            <person name="Ohkuma M."/>
        </authorList>
    </citation>
    <scope>NUCLEOTIDE SEQUENCE</scope>
    <source>
        <strain evidence="3">JCM 4369</strain>
    </source>
</reference>
<dbReference type="Pfam" id="PF10935">
    <property type="entry name" value="DUF2637"/>
    <property type="match status" value="1"/>
</dbReference>
<feature type="compositionally biased region" description="Gly residues" evidence="1">
    <location>
        <begin position="92"/>
        <end position="101"/>
    </location>
</feature>
<feature type="compositionally biased region" description="Low complexity" evidence="1">
    <location>
        <begin position="46"/>
        <end position="72"/>
    </location>
</feature>
<keyword evidence="2" id="KW-0472">Membrane</keyword>
<gene>
    <name evidence="3" type="ORF">GCM10010260_84160</name>
</gene>